<dbReference type="InterPro" id="IPR036390">
    <property type="entry name" value="WH_DNA-bd_sf"/>
</dbReference>
<name>A0ABZ2L6Y0_9BACT</name>
<evidence type="ECO:0000313" key="3">
    <source>
        <dbReference type="EMBL" id="WXB06530.1"/>
    </source>
</evidence>
<dbReference type="InterPro" id="IPR000835">
    <property type="entry name" value="HTH_MarR-typ"/>
</dbReference>
<dbReference type="PANTHER" id="PTHR33164:SF43">
    <property type="entry name" value="HTH-TYPE TRANSCRIPTIONAL REPRESSOR YETL"/>
    <property type="match status" value="1"/>
</dbReference>
<evidence type="ECO:0000313" key="4">
    <source>
        <dbReference type="Proteomes" id="UP001374803"/>
    </source>
</evidence>
<dbReference type="SMART" id="SM00347">
    <property type="entry name" value="HTH_MARR"/>
    <property type="match status" value="1"/>
</dbReference>
<reference evidence="3" key="1">
    <citation type="submission" date="2021-12" db="EMBL/GenBank/DDBJ databases">
        <title>Discovery of the Pendulisporaceae a myxobacterial family with distinct sporulation behavior and unique specialized metabolism.</title>
        <authorList>
            <person name="Garcia R."/>
            <person name="Popoff A."/>
            <person name="Bader C.D."/>
            <person name="Loehr J."/>
            <person name="Walesch S."/>
            <person name="Walt C."/>
            <person name="Boldt J."/>
            <person name="Bunk B."/>
            <person name="Haeckl F.J.F.P.J."/>
            <person name="Gunesch A.P."/>
            <person name="Birkelbach J."/>
            <person name="Nuebel U."/>
            <person name="Pietschmann T."/>
            <person name="Bach T."/>
            <person name="Mueller R."/>
        </authorList>
    </citation>
    <scope>NUCLEOTIDE SEQUENCE</scope>
    <source>
        <strain evidence="3">MSr11367</strain>
    </source>
</reference>
<dbReference type="InterPro" id="IPR036388">
    <property type="entry name" value="WH-like_DNA-bd_sf"/>
</dbReference>
<organism evidence="3 4">
    <name type="scientific">Pendulispora rubella</name>
    <dbReference type="NCBI Taxonomy" id="2741070"/>
    <lineage>
        <taxon>Bacteria</taxon>
        <taxon>Pseudomonadati</taxon>
        <taxon>Myxococcota</taxon>
        <taxon>Myxococcia</taxon>
        <taxon>Myxococcales</taxon>
        <taxon>Sorangiineae</taxon>
        <taxon>Pendulisporaceae</taxon>
        <taxon>Pendulispora</taxon>
    </lineage>
</organism>
<dbReference type="PROSITE" id="PS50995">
    <property type="entry name" value="HTH_MARR_2"/>
    <property type="match status" value="1"/>
</dbReference>
<dbReference type="Pfam" id="PF01047">
    <property type="entry name" value="MarR"/>
    <property type="match status" value="1"/>
</dbReference>
<dbReference type="PANTHER" id="PTHR33164">
    <property type="entry name" value="TRANSCRIPTIONAL REGULATOR, MARR FAMILY"/>
    <property type="match status" value="1"/>
</dbReference>
<dbReference type="SUPFAM" id="SSF46785">
    <property type="entry name" value="Winged helix' DNA-binding domain"/>
    <property type="match status" value="1"/>
</dbReference>
<dbReference type="RefSeq" id="WP_394836179.1">
    <property type="nucleotide sequence ID" value="NZ_CP089929.1"/>
</dbReference>
<proteinExistence type="predicted"/>
<feature type="domain" description="HTH marR-type" evidence="2">
    <location>
        <begin position="1"/>
        <end position="145"/>
    </location>
</feature>
<dbReference type="PRINTS" id="PR00598">
    <property type="entry name" value="HTHMARR"/>
</dbReference>
<gene>
    <name evidence="3" type="ORF">LVJ94_04635</name>
</gene>
<evidence type="ECO:0000256" key="1">
    <source>
        <dbReference type="SAM" id="MobiDB-lite"/>
    </source>
</evidence>
<sequence length="163" mass="18288">MTTAAPKLSAGARDVSLWVRLLDCHNRMLVEMRRRLDGQITLPRFDLLASLEHEDGQTLAALSRRLLVTAGNLTGLVDRAERDGVVVRRADPNDRRLSRVFLTRKGRELLAELVPLHAAHVGELLSALDPAERREMRRLLGKLRQSLATTQTARPESRNGTKE</sequence>
<dbReference type="Gene3D" id="1.10.10.10">
    <property type="entry name" value="Winged helix-like DNA-binding domain superfamily/Winged helix DNA-binding domain"/>
    <property type="match status" value="1"/>
</dbReference>
<dbReference type="Proteomes" id="UP001374803">
    <property type="component" value="Chromosome"/>
</dbReference>
<accession>A0ABZ2L6Y0</accession>
<dbReference type="EMBL" id="CP089983">
    <property type="protein sequence ID" value="WXB06530.1"/>
    <property type="molecule type" value="Genomic_DNA"/>
</dbReference>
<keyword evidence="4" id="KW-1185">Reference proteome</keyword>
<protein>
    <submittedName>
        <fullName evidence="3">MarR family transcriptional regulator</fullName>
    </submittedName>
</protein>
<feature type="region of interest" description="Disordered" evidence="1">
    <location>
        <begin position="144"/>
        <end position="163"/>
    </location>
</feature>
<evidence type="ECO:0000259" key="2">
    <source>
        <dbReference type="PROSITE" id="PS50995"/>
    </source>
</evidence>
<dbReference type="InterPro" id="IPR039422">
    <property type="entry name" value="MarR/SlyA-like"/>
</dbReference>